<keyword evidence="4" id="KW-0472">Membrane</keyword>
<dbReference type="InterPro" id="IPR029033">
    <property type="entry name" value="His_PPase_superfam"/>
</dbReference>
<dbReference type="PANTHER" id="PTHR20963">
    <property type="entry name" value="MULTIPLE INOSITOL POLYPHOSPHATE PHOSPHATASE-RELATED"/>
    <property type="match status" value="1"/>
</dbReference>
<dbReference type="AlphaFoldDB" id="A0A8H4RU57"/>
<keyword evidence="3" id="KW-0378">Hydrolase</keyword>
<feature type="transmembrane region" description="Helical" evidence="4">
    <location>
        <begin position="39"/>
        <end position="61"/>
    </location>
</feature>
<dbReference type="InterPro" id="IPR033379">
    <property type="entry name" value="Acid_Pase_AS"/>
</dbReference>
<evidence type="ECO:0000313" key="5">
    <source>
        <dbReference type="EMBL" id="KAF4636095.1"/>
    </source>
</evidence>
<dbReference type="Pfam" id="PF00328">
    <property type="entry name" value="His_Phos_2"/>
    <property type="match status" value="1"/>
</dbReference>
<evidence type="ECO:0000256" key="2">
    <source>
        <dbReference type="ARBA" id="ARBA00012632"/>
    </source>
</evidence>
<name>A0A8H4RU57_9HELO</name>
<gene>
    <name evidence="5" type="ORF">G7Y89_g1994</name>
</gene>
<evidence type="ECO:0000256" key="3">
    <source>
        <dbReference type="ARBA" id="ARBA00022801"/>
    </source>
</evidence>
<comment type="similarity">
    <text evidence="1">Belongs to the histidine acid phosphatase family.</text>
</comment>
<dbReference type="PROSITE" id="PS00778">
    <property type="entry name" value="HIS_ACID_PHOSPHAT_2"/>
    <property type="match status" value="1"/>
</dbReference>
<dbReference type="PANTHER" id="PTHR20963:SF43">
    <property type="entry name" value="PUTATIVE (AFU_ORTHOLOGUE AFUA_7G01240)-RELATED"/>
    <property type="match status" value="1"/>
</dbReference>
<dbReference type="GO" id="GO:0003993">
    <property type="term" value="F:acid phosphatase activity"/>
    <property type="evidence" value="ECO:0007669"/>
    <property type="project" value="TreeGrafter"/>
</dbReference>
<proteinExistence type="inferred from homology"/>
<evidence type="ECO:0000313" key="6">
    <source>
        <dbReference type="Proteomes" id="UP000566819"/>
    </source>
</evidence>
<dbReference type="EC" id="3.1.3.8" evidence="2"/>
<evidence type="ECO:0000256" key="1">
    <source>
        <dbReference type="ARBA" id="ARBA00005375"/>
    </source>
</evidence>
<organism evidence="5 6">
    <name type="scientific">Cudoniella acicularis</name>
    <dbReference type="NCBI Taxonomy" id="354080"/>
    <lineage>
        <taxon>Eukaryota</taxon>
        <taxon>Fungi</taxon>
        <taxon>Dikarya</taxon>
        <taxon>Ascomycota</taxon>
        <taxon>Pezizomycotina</taxon>
        <taxon>Leotiomycetes</taxon>
        <taxon>Helotiales</taxon>
        <taxon>Tricladiaceae</taxon>
        <taxon>Cudoniella</taxon>
    </lineage>
</organism>
<keyword evidence="4" id="KW-0812">Transmembrane</keyword>
<dbReference type="Proteomes" id="UP000566819">
    <property type="component" value="Unassembled WGS sequence"/>
</dbReference>
<evidence type="ECO:0000256" key="4">
    <source>
        <dbReference type="SAM" id="Phobius"/>
    </source>
</evidence>
<accession>A0A8H4RU57</accession>
<comment type="caution">
    <text evidence="5">The sequence shown here is derived from an EMBL/GenBank/DDBJ whole genome shotgun (WGS) entry which is preliminary data.</text>
</comment>
<dbReference type="CDD" id="cd07061">
    <property type="entry name" value="HP_HAP_like"/>
    <property type="match status" value="1"/>
</dbReference>
<dbReference type="GO" id="GO:0016158">
    <property type="term" value="F:inositol hexakisphosphate 3-phosphatase activity"/>
    <property type="evidence" value="ECO:0007669"/>
    <property type="project" value="UniProtKB-EC"/>
</dbReference>
<reference evidence="5 6" key="1">
    <citation type="submission" date="2020-03" db="EMBL/GenBank/DDBJ databases">
        <title>Draft Genome Sequence of Cudoniella acicularis.</title>
        <authorList>
            <person name="Buettner E."/>
            <person name="Kellner H."/>
        </authorList>
    </citation>
    <scope>NUCLEOTIDE SEQUENCE [LARGE SCALE GENOMIC DNA]</scope>
    <source>
        <strain evidence="5 6">DSM 108380</strain>
    </source>
</reference>
<dbReference type="OrthoDB" id="6509975at2759"/>
<dbReference type="Gene3D" id="3.40.50.1240">
    <property type="entry name" value="Phosphoglycerate mutase-like"/>
    <property type="match status" value="1"/>
</dbReference>
<keyword evidence="6" id="KW-1185">Reference proteome</keyword>
<keyword evidence="4" id="KW-1133">Transmembrane helix</keyword>
<dbReference type="PROSITE" id="PS00616">
    <property type="entry name" value="HIS_ACID_PHOSPHAT_1"/>
    <property type="match status" value="1"/>
</dbReference>
<protein>
    <recommendedName>
        <fullName evidence="2">3-phytase</fullName>
        <ecNumber evidence="2">3.1.3.8</ecNumber>
    </recommendedName>
</protein>
<dbReference type="InterPro" id="IPR000560">
    <property type="entry name" value="His_Pase_clade-2"/>
</dbReference>
<dbReference type="EMBL" id="JAAMPI010000083">
    <property type="protein sequence ID" value="KAF4636095.1"/>
    <property type="molecule type" value="Genomic_DNA"/>
</dbReference>
<dbReference type="SUPFAM" id="SSF53254">
    <property type="entry name" value="Phosphoglycerate mutase-like"/>
    <property type="match status" value="1"/>
</dbReference>
<sequence>MTGSLEEVRSLIWKGPEDLNDESLPKFPRPKGNQVLKKAVIISIIMITAYCSLGLIFHSMLPEAGFSANSASHLSKKPSQYFDPNPELWPGPTATGRAPFMAQETVVPSLDGNKNESIKRLWGHLSPYSPNTDGWGIEEFPVPPGAKITQVHTLHRHGSRYPTVGANVQTFGAKIANLTGKFKATQDLSFLNDWVYGLGAEIMVPAGRLQLFESGVNHNYMYAYLYDPKAKIIVRSTTQKRMRESVWNFLSGFFGLDWAEKDIDVGYGIEGNTGRWNNSLAGYDNCPNANSFRNKGGINASAIWVDIYLQNATARFNSMLEGIQLNTKDVYSMQTMCPYETAAFSWSPFCDLFTHTEWQNFEYSIDIQFAGGSSFQSPAGRAVGLAWVQEFAARLESHTLAYSGSQINVTLDSDIRTFPLNQALYFDFSHDTNIQSIVTALGFTQFNQFLPADHHPGNHNLTVSHVTPFGARLDIEVIRTPHPLLPDRTYDKAGQETVYLRFKLNERTLPHPDCGGDRNDALCSLDTFLSLAKEEEALAEYDHACFGDYDAVPYGEITNGRPIR</sequence>